<dbReference type="InterPro" id="IPR027417">
    <property type="entry name" value="P-loop_NTPase"/>
</dbReference>
<evidence type="ECO:0000313" key="3">
    <source>
        <dbReference type="EMBL" id="AQS55652.1"/>
    </source>
</evidence>
<dbReference type="KEGG" id="ntr:B0W44_07500"/>
<dbReference type="RefSeq" id="WP_077719521.1">
    <property type="nucleotide sequence ID" value="NZ_CP019699.1"/>
</dbReference>
<feature type="coiled-coil region" evidence="1">
    <location>
        <begin position="124"/>
        <end position="158"/>
    </location>
</feature>
<dbReference type="PANTHER" id="PTHR30121">
    <property type="entry name" value="UNCHARACTERIZED PROTEIN YJGR-RELATED"/>
    <property type="match status" value="1"/>
</dbReference>
<dbReference type="KEGG" id="ntr:B0W44_15810"/>
<reference evidence="4 5" key="1">
    <citation type="journal article" date="2015" name="Int. J. Syst. Evol. Microbiol.">
        <title>Novibacillus thermophilus gen. nov., sp. nov., a Gram-staining-negative and moderately thermophilic member of the family Thermoactinomycetaceae.</title>
        <authorList>
            <person name="Yang G."/>
            <person name="Chen J."/>
            <person name="Zhou S."/>
        </authorList>
    </citation>
    <scope>NUCLEOTIDE SEQUENCE [LARGE SCALE GENOMIC DNA]</scope>
    <source>
        <strain evidence="4 5">SG-1</strain>
    </source>
</reference>
<organism evidence="4 5">
    <name type="scientific">Novibacillus thermophilus</name>
    <dbReference type="NCBI Taxonomy" id="1471761"/>
    <lineage>
        <taxon>Bacteria</taxon>
        <taxon>Bacillati</taxon>
        <taxon>Bacillota</taxon>
        <taxon>Bacilli</taxon>
        <taxon>Bacillales</taxon>
        <taxon>Thermoactinomycetaceae</taxon>
        <taxon>Novibacillus</taxon>
    </lineage>
</organism>
<evidence type="ECO:0000256" key="1">
    <source>
        <dbReference type="SAM" id="Coils"/>
    </source>
</evidence>
<dbReference type="SUPFAM" id="SSF52540">
    <property type="entry name" value="P-loop containing nucleoside triphosphate hydrolases"/>
    <property type="match status" value="1"/>
</dbReference>
<dbReference type="Pfam" id="PF19044">
    <property type="entry name" value="P-loop_TraG"/>
    <property type="match status" value="1"/>
</dbReference>
<dbReference type="PANTHER" id="PTHR30121:SF11">
    <property type="entry name" value="AAA+ ATPASE DOMAIN-CONTAINING PROTEIN"/>
    <property type="match status" value="1"/>
</dbReference>
<dbReference type="InterPro" id="IPR043964">
    <property type="entry name" value="P-loop_TraG"/>
</dbReference>
<dbReference type="AlphaFoldDB" id="A0A1U9KAD0"/>
<dbReference type="Proteomes" id="UP000188603">
    <property type="component" value="Chromosome"/>
</dbReference>
<evidence type="ECO:0000313" key="5">
    <source>
        <dbReference type="Proteomes" id="UP000188603"/>
    </source>
</evidence>
<reference evidence="4" key="2">
    <citation type="submission" date="2017-02" db="EMBL/GenBank/DDBJ databases">
        <authorList>
            <person name="Peterson S.W."/>
        </authorList>
    </citation>
    <scope>NUCLEOTIDE SEQUENCE</scope>
    <source>
        <strain evidence="4">SG-1</strain>
    </source>
</reference>
<dbReference type="InterPro" id="IPR051162">
    <property type="entry name" value="T4SS_component"/>
</dbReference>
<dbReference type="EMBL" id="CP019699">
    <property type="protein sequence ID" value="AQS55652.1"/>
    <property type="molecule type" value="Genomic_DNA"/>
</dbReference>
<dbReference type="STRING" id="1471761.B0W44_07500"/>
<dbReference type="OrthoDB" id="9804380at2"/>
<dbReference type="Gene3D" id="3.40.50.300">
    <property type="entry name" value="P-loop containing nucleotide triphosphate hydrolases"/>
    <property type="match status" value="1"/>
</dbReference>
<evidence type="ECO:0000313" key="4">
    <source>
        <dbReference type="EMBL" id="AQS56994.1"/>
    </source>
</evidence>
<accession>A0A1U9KAD0</accession>
<gene>
    <name evidence="3" type="ORF">B0W44_07500</name>
    <name evidence="4" type="ORF">B0W44_15810</name>
</gene>
<evidence type="ECO:0000259" key="2">
    <source>
        <dbReference type="Pfam" id="PF19044"/>
    </source>
</evidence>
<keyword evidence="5" id="KW-1185">Reference proteome</keyword>
<keyword evidence="1" id="KW-0175">Coiled coil</keyword>
<proteinExistence type="predicted"/>
<feature type="domain" description="TraG P-loop" evidence="2">
    <location>
        <begin position="261"/>
        <end position="619"/>
    </location>
</feature>
<name>A0A1U9KAD0_9BACL</name>
<sequence>MIKQWFKKKKTRDKLHGIEEREARVIGPPLVIERRPGEGDGLGGECTDYWVEIDDAGSGPRYVRSLFAQFNGRTTWLGMLDPLFIAESGEGDIDVSLTIDPKDTYTEMRKLSIRDAKLRADLLLEESPTKISEIQQELHDLEQQIARLRVNAEKKFNVSMMVSYSAKDPDRLRKLGRTLVKRMGSQGIHFKTADTRQLEAWREGLGVGDREVFRDTFGDMESSNVADLFPFGYGGLSHRTGVILGLDHYNRPVFYDNWDRRLSNYNMVIFGRSGAGKSFAIKTITRRSAIVGIRTAIIEPEREYRNILNAMGCPYIELSPRSENPSRLNIYDVEEEENEDGRVEVNLEEAMQSVRAVLYKMIRMVDPEALTGQVKVAFHDTLRDLYVNKFGITENPNSLYETATRKKKMPTLSDHYALMKEHPELKDVANIIRLFTRDYGNKQQSIFDGQSTVDLKNPMAFGISVADLDEEMIKPIGNLVATKWTWERFAKKNPKQKKRLIVDEAQTFMAHDEEANWFENAYRRARKLNTGMCAVTQGFEVFMRKEQGMGILKNAPTKLLLRQEPIDIDSVQGRFALSEGEAKFLLSASDGLGILKVDEESTVVQIQATPQEYWLYTTNPND</sequence>
<protein>
    <recommendedName>
        <fullName evidence="2">TraG P-loop domain-containing protein</fullName>
    </recommendedName>
</protein>
<dbReference type="EMBL" id="CP019699">
    <property type="protein sequence ID" value="AQS56994.1"/>
    <property type="molecule type" value="Genomic_DNA"/>
</dbReference>
<dbReference type="Gene3D" id="1.10.8.730">
    <property type="match status" value="1"/>
</dbReference>